<dbReference type="RefSeq" id="WP_078768164.1">
    <property type="nucleotide sequence ID" value="NZ_FUWW01000005.1"/>
</dbReference>
<dbReference type="EMBL" id="FUWW01000005">
    <property type="protein sequence ID" value="SJZ47130.1"/>
    <property type="molecule type" value="Genomic_DNA"/>
</dbReference>
<reference evidence="5" key="1">
    <citation type="submission" date="2017-02" db="EMBL/GenBank/DDBJ databases">
        <authorList>
            <person name="Varghese N."/>
            <person name="Submissions S."/>
        </authorList>
    </citation>
    <scope>NUCLEOTIDE SEQUENCE [LARGE SCALE GENOMIC DNA]</scope>
    <source>
        <strain evidence="5">ATCC 51222</strain>
    </source>
</reference>
<evidence type="ECO:0000259" key="3">
    <source>
        <dbReference type="Pfam" id="PF00294"/>
    </source>
</evidence>
<dbReference type="Proteomes" id="UP000190657">
    <property type="component" value="Unassembled WGS sequence"/>
</dbReference>
<dbReference type="STRING" id="290054.SAMN02745114_00672"/>
<keyword evidence="1" id="KW-0808">Transferase</keyword>
<dbReference type="AlphaFoldDB" id="A0A1T4KXP5"/>
<dbReference type="OrthoDB" id="9775849at2"/>
<dbReference type="InterPro" id="IPR002173">
    <property type="entry name" value="Carboh/pur_kinase_PfkB_CS"/>
</dbReference>
<dbReference type="Gene3D" id="3.40.1190.20">
    <property type="match status" value="1"/>
</dbReference>
<feature type="domain" description="Carbohydrate kinase PfkB" evidence="3">
    <location>
        <begin position="25"/>
        <end position="285"/>
    </location>
</feature>
<organism evidence="4 5">
    <name type="scientific">Eubacterium coprostanoligenes</name>
    <dbReference type="NCBI Taxonomy" id="290054"/>
    <lineage>
        <taxon>Bacteria</taxon>
        <taxon>Bacillati</taxon>
        <taxon>Bacillota</taxon>
        <taxon>Clostridia</taxon>
        <taxon>Eubacteriales</taxon>
        <taxon>Eubacteriaceae</taxon>
        <taxon>Eubacterium</taxon>
    </lineage>
</organism>
<proteinExistence type="predicted"/>
<keyword evidence="5" id="KW-1185">Reference proteome</keyword>
<dbReference type="Pfam" id="PF00294">
    <property type="entry name" value="PfkB"/>
    <property type="match status" value="1"/>
</dbReference>
<protein>
    <submittedName>
        <fullName evidence="4">PfkB family carbohydrate kinase</fullName>
    </submittedName>
</protein>
<dbReference type="InterPro" id="IPR011611">
    <property type="entry name" value="PfkB_dom"/>
</dbReference>
<name>A0A1T4KXP5_9FIRM</name>
<evidence type="ECO:0000313" key="4">
    <source>
        <dbReference type="EMBL" id="SJZ47130.1"/>
    </source>
</evidence>
<accession>A0A1T4KXP5</accession>
<evidence type="ECO:0000256" key="1">
    <source>
        <dbReference type="ARBA" id="ARBA00022679"/>
    </source>
</evidence>
<evidence type="ECO:0000313" key="5">
    <source>
        <dbReference type="Proteomes" id="UP000190657"/>
    </source>
</evidence>
<keyword evidence="2 4" id="KW-0418">Kinase</keyword>
<gene>
    <name evidence="4" type="ORF">SAMN02745114_00672</name>
</gene>
<dbReference type="PANTHER" id="PTHR10584:SF166">
    <property type="entry name" value="RIBOKINASE"/>
    <property type="match status" value="1"/>
</dbReference>
<evidence type="ECO:0000256" key="2">
    <source>
        <dbReference type="ARBA" id="ARBA00022777"/>
    </source>
</evidence>
<dbReference type="SUPFAM" id="SSF53613">
    <property type="entry name" value="Ribokinase-like"/>
    <property type="match status" value="1"/>
</dbReference>
<dbReference type="InterPro" id="IPR029056">
    <property type="entry name" value="Ribokinase-like"/>
</dbReference>
<dbReference type="PANTHER" id="PTHR10584">
    <property type="entry name" value="SUGAR KINASE"/>
    <property type="match status" value="1"/>
</dbReference>
<sequence length="305" mass="33693">MAFIAGAGATNVDLLYQGMERIPDVGEELYCKDFDLQLGGGLPATLINLGRLGIETKIATELGTDIFSEFAKDKFLQNGVEPTNLYEGDKIPLNITSAIILPKDRTFFTYGKGSIETDDNAKEKFFQIAKGSKITMMQLGGFLDVYKKLHEGGTKLVLDTGWDDDMSFEKYADYLEIADYYTPNQKEAKKISNTSTPEEAAQALTKYFDKVVVKVDKDGCIGIDENGSFFVPSIDEFKNVDSTGAGDAFLSGFMYGLFYDKPLKECVLLGNITGGKAVTKVGALSAYNTEQELLNYFEKYKSFIE</sequence>
<dbReference type="PROSITE" id="PS00584">
    <property type="entry name" value="PFKB_KINASES_2"/>
    <property type="match status" value="1"/>
</dbReference>
<dbReference type="GO" id="GO:0016301">
    <property type="term" value="F:kinase activity"/>
    <property type="evidence" value="ECO:0007669"/>
    <property type="project" value="UniProtKB-KW"/>
</dbReference>